<feature type="domain" description="PAS" evidence="2">
    <location>
        <begin position="169"/>
        <end position="226"/>
    </location>
</feature>
<feature type="domain" description="PAC" evidence="3">
    <location>
        <begin position="369"/>
        <end position="420"/>
    </location>
</feature>
<feature type="domain" description="PAC" evidence="3">
    <location>
        <begin position="627"/>
        <end position="679"/>
    </location>
</feature>
<dbReference type="Gene3D" id="3.30.450.40">
    <property type="match status" value="1"/>
</dbReference>
<dbReference type="InterPro" id="IPR013655">
    <property type="entry name" value="PAS_fold_3"/>
</dbReference>
<accession>A0A2Z2NSM1</accession>
<dbReference type="Pfam" id="PF00990">
    <property type="entry name" value="GGDEF"/>
    <property type="match status" value="1"/>
</dbReference>
<name>A0A2Z2NSM1_9GAMM</name>
<dbReference type="InterPro" id="IPR003018">
    <property type="entry name" value="GAF"/>
</dbReference>
<dbReference type="InterPro" id="IPR035919">
    <property type="entry name" value="EAL_sf"/>
</dbReference>
<evidence type="ECO:0000256" key="1">
    <source>
        <dbReference type="ARBA" id="ARBA00001946"/>
    </source>
</evidence>
<dbReference type="Pfam" id="PF00989">
    <property type="entry name" value="PAS"/>
    <property type="match status" value="1"/>
</dbReference>
<dbReference type="PANTHER" id="PTHR44757">
    <property type="entry name" value="DIGUANYLATE CYCLASE DGCP"/>
    <property type="match status" value="1"/>
</dbReference>
<dbReference type="Gene3D" id="3.30.70.270">
    <property type="match status" value="1"/>
</dbReference>
<dbReference type="InterPro" id="IPR000014">
    <property type="entry name" value="PAS"/>
</dbReference>
<dbReference type="PROSITE" id="PS50113">
    <property type="entry name" value="PAC"/>
    <property type="match status" value="4"/>
</dbReference>
<dbReference type="NCBIfam" id="TIGR00229">
    <property type="entry name" value="sensory_box"/>
    <property type="match status" value="3"/>
</dbReference>
<dbReference type="GO" id="GO:0052621">
    <property type="term" value="F:diguanylate cyclase activity"/>
    <property type="evidence" value="ECO:0007669"/>
    <property type="project" value="UniProtKB-EC"/>
</dbReference>
<feature type="domain" description="PAC" evidence="3">
    <location>
        <begin position="496"/>
        <end position="548"/>
    </location>
</feature>
<feature type="domain" description="PAS" evidence="2">
    <location>
        <begin position="549"/>
        <end position="622"/>
    </location>
</feature>
<feature type="domain" description="EAL" evidence="4">
    <location>
        <begin position="856"/>
        <end position="1111"/>
    </location>
</feature>
<dbReference type="PROSITE" id="PS50112">
    <property type="entry name" value="PAS"/>
    <property type="match status" value="2"/>
</dbReference>
<dbReference type="Proteomes" id="UP000250079">
    <property type="component" value="Chromosome"/>
</dbReference>
<dbReference type="SMART" id="SM00065">
    <property type="entry name" value="GAF"/>
    <property type="match status" value="1"/>
</dbReference>
<sequence length="1122" mass="124190">MSSMSVNENARMAAVLGLDLLDTEPDAEFDSIVQAASALCDMPMCLIALLDEHRYWFKAAIGMSGMTEVAKEISFCKLSIDCQGLLQIPDCTQDVRSADNPLVLGAPGLRFYAGIALSLSDGTRVGTLCILDTKPGALSDMQKQVLTHLAQAASYALESRRVALTQIASESTFRTLCAVSPLGIFSTDIHGFCTYTNERFQALFGLSEHESLGSGWRQAVHPDDRNQGFAAWDSGIGSRVEVVRDFRVCHMDGRVLTVTGTLRPVFTADNKLISFVGSVEDITERRNHQAQMERSLTFMRQTGALAGVGGWELNLSTSQAFWSDQTCIIHGVDTEYQPDIQAGLDFFLPEARDILVNALQALTADGDTLDEELRLRRADGRIIWVRVRGEAVLREGEVVRLRGAIQDIDNEVRQRIALKNAHDRISIATQSGDIGVWEWDVESGHIDWTPQMYKLYGVEPDATSLSLDWWSQLIHPDDQQVAEIMLSGLMEGEGDLDTEFRVVRPDGSVRHLRSCAHIRRDVNGRALTLLGVNWDVTSLRQLSMELAEQHELLHVTLQSIEDAVITADTAGLIVWLNPAAELLTGWGCGDALGKPLEDIYKVCDEQSGLPLKNPVTECLVRDQPLNCGRDAVLLARDGSRFGIEESAAPIRDSQGQLFGVVLIFRDVTEQRRLRAEMNFRATHDELTQIFNRSEFESRLRKTLNSLRDNTEPCHALMFIDLDEFKLVNDACGHPVGDHLLRQIAGLLGQTLRAEDTLARLGGDEFGVILNNCSVTHAQQIAQQICHRMDDFRFAHGIRRFRVGASIGLVPLNDRWASPASIMQAADTSCYAAKEAGRNRVHLWLESDQNMRNRRGDMQWAARLEQSLDENRFELYAQKLVSLTDDCVGLSAEVLIRLSSEGGRVILPGAFLPAAERFHLATRIDRWVLQKSIQTLAELPSLKDVRRLWINLSGQSVGDREFHRDAIEMLTQAGSEICECICLEITETAVVININDAADFILSLRALNVKTALDDFGAGASSFSYLRNLPVDALKIDGQFIGNLVENPLNAAAVRCFVDVAEVVGLRTVAEYVQTPEALAYVKELGVDFAQGFLMHEPEPIGQLLRRSLGAQSESNEVGGALV</sequence>
<dbReference type="Pfam" id="PF01590">
    <property type="entry name" value="GAF"/>
    <property type="match status" value="1"/>
</dbReference>
<dbReference type="Gene3D" id="3.20.20.450">
    <property type="entry name" value="EAL domain"/>
    <property type="match status" value="1"/>
</dbReference>
<evidence type="ECO:0000259" key="4">
    <source>
        <dbReference type="PROSITE" id="PS50883"/>
    </source>
</evidence>
<evidence type="ECO:0000259" key="3">
    <source>
        <dbReference type="PROSITE" id="PS50113"/>
    </source>
</evidence>
<dbReference type="InterPro" id="IPR052155">
    <property type="entry name" value="Biofilm_reg_signaling"/>
</dbReference>
<dbReference type="InterPro" id="IPR001610">
    <property type="entry name" value="PAC"/>
</dbReference>
<dbReference type="CDD" id="cd01948">
    <property type="entry name" value="EAL"/>
    <property type="match status" value="1"/>
</dbReference>
<gene>
    <name evidence="6" type="primary">yegE_2</name>
    <name evidence="6" type="ORF">IMCC3135_02365</name>
</gene>
<dbReference type="CDD" id="cd01949">
    <property type="entry name" value="GGDEF"/>
    <property type="match status" value="1"/>
</dbReference>
<keyword evidence="6" id="KW-0808">Transferase</keyword>
<dbReference type="CDD" id="cd00130">
    <property type="entry name" value="PAS"/>
    <property type="match status" value="4"/>
</dbReference>
<dbReference type="GO" id="GO:0006355">
    <property type="term" value="P:regulation of DNA-templated transcription"/>
    <property type="evidence" value="ECO:0007669"/>
    <property type="project" value="InterPro"/>
</dbReference>
<dbReference type="PANTHER" id="PTHR44757:SF4">
    <property type="entry name" value="DIGUANYLATE CYCLASE DGCE-RELATED"/>
    <property type="match status" value="1"/>
</dbReference>
<dbReference type="EC" id="2.7.7.65" evidence="6"/>
<dbReference type="PROSITE" id="PS50883">
    <property type="entry name" value="EAL"/>
    <property type="match status" value="1"/>
</dbReference>
<protein>
    <submittedName>
        <fullName evidence="6">Putative diguanylate cyclase YegE</fullName>
        <ecNumber evidence="6">2.7.7.65</ecNumber>
    </submittedName>
</protein>
<comment type="cofactor">
    <cofactor evidence="1">
        <name>Mg(2+)</name>
        <dbReference type="ChEBI" id="CHEBI:18420"/>
    </cofactor>
</comment>
<dbReference type="AlphaFoldDB" id="A0A2Z2NSM1"/>
<dbReference type="InterPro" id="IPR000160">
    <property type="entry name" value="GGDEF_dom"/>
</dbReference>
<evidence type="ECO:0000259" key="2">
    <source>
        <dbReference type="PROSITE" id="PS50112"/>
    </source>
</evidence>
<dbReference type="SUPFAM" id="SSF55785">
    <property type="entry name" value="PYP-like sensor domain (PAS domain)"/>
    <property type="match status" value="4"/>
</dbReference>
<dbReference type="InterPro" id="IPR013767">
    <property type="entry name" value="PAS_fold"/>
</dbReference>
<evidence type="ECO:0000313" key="7">
    <source>
        <dbReference type="Proteomes" id="UP000250079"/>
    </source>
</evidence>
<keyword evidence="6" id="KW-0548">Nucleotidyltransferase</keyword>
<dbReference type="SMART" id="SM00086">
    <property type="entry name" value="PAC"/>
    <property type="match status" value="4"/>
</dbReference>
<reference evidence="6 7" key="1">
    <citation type="submission" date="2016-12" db="EMBL/GenBank/DDBJ databases">
        <authorList>
            <person name="Song W.-J."/>
            <person name="Kurnit D.M."/>
        </authorList>
    </citation>
    <scope>NUCLEOTIDE SEQUENCE [LARGE SCALE GENOMIC DNA]</scope>
    <source>
        <strain evidence="6 7">IMCC3135</strain>
    </source>
</reference>
<proteinExistence type="predicted"/>
<dbReference type="SUPFAM" id="SSF55073">
    <property type="entry name" value="Nucleotide cyclase"/>
    <property type="match status" value="1"/>
</dbReference>
<dbReference type="Pfam" id="PF00563">
    <property type="entry name" value="EAL"/>
    <property type="match status" value="1"/>
</dbReference>
<dbReference type="InterPro" id="IPR001633">
    <property type="entry name" value="EAL_dom"/>
</dbReference>
<dbReference type="SUPFAM" id="SSF141868">
    <property type="entry name" value="EAL domain-like"/>
    <property type="match status" value="1"/>
</dbReference>
<dbReference type="InterPro" id="IPR029016">
    <property type="entry name" value="GAF-like_dom_sf"/>
</dbReference>
<dbReference type="KEGG" id="gai:IMCC3135_02365"/>
<keyword evidence="7" id="KW-1185">Reference proteome</keyword>
<evidence type="ECO:0000259" key="5">
    <source>
        <dbReference type="PROSITE" id="PS50887"/>
    </source>
</evidence>
<dbReference type="PROSITE" id="PS50887">
    <property type="entry name" value="GGDEF"/>
    <property type="match status" value="1"/>
</dbReference>
<dbReference type="Gene3D" id="3.30.450.20">
    <property type="entry name" value="PAS domain"/>
    <property type="match status" value="4"/>
</dbReference>
<dbReference type="FunFam" id="3.30.70.270:FF:000001">
    <property type="entry name" value="Diguanylate cyclase domain protein"/>
    <property type="match status" value="1"/>
</dbReference>
<dbReference type="InterPro" id="IPR043128">
    <property type="entry name" value="Rev_trsase/Diguanyl_cyclase"/>
</dbReference>
<organism evidence="6 7">
    <name type="scientific">Granulosicoccus antarcticus IMCC3135</name>
    <dbReference type="NCBI Taxonomy" id="1192854"/>
    <lineage>
        <taxon>Bacteria</taxon>
        <taxon>Pseudomonadati</taxon>
        <taxon>Pseudomonadota</taxon>
        <taxon>Gammaproteobacteria</taxon>
        <taxon>Chromatiales</taxon>
        <taxon>Granulosicoccaceae</taxon>
        <taxon>Granulosicoccus</taxon>
    </lineage>
</organism>
<dbReference type="Pfam" id="PF08447">
    <property type="entry name" value="PAS_3"/>
    <property type="match status" value="3"/>
</dbReference>
<dbReference type="InterPro" id="IPR000700">
    <property type="entry name" value="PAS-assoc_C"/>
</dbReference>
<dbReference type="Gene3D" id="2.10.70.100">
    <property type="match status" value="1"/>
</dbReference>
<dbReference type="NCBIfam" id="TIGR00254">
    <property type="entry name" value="GGDEF"/>
    <property type="match status" value="1"/>
</dbReference>
<dbReference type="SUPFAM" id="SSF55781">
    <property type="entry name" value="GAF domain-like"/>
    <property type="match status" value="1"/>
</dbReference>
<dbReference type="SMART" id="SM00052">
    <property type="entry name" value="EAL"/>
    <property type="match status" value="1"/>
</dbReference>
<feature type="domain" description="PAC" evidence="3">
    <location>
        <begin position="242"/>
        <end position="294"/>
    </location>
</feature>
<dbReference type="OrthoDB" id="9787514at2"/>
<dbReference type="InterPro" id="IPR029787">
    <property type="entry name" value="Nucleotide_cyclase"/>
</dbReference>
<dbReference type="SMART" id="SM00091">
    <property type="entry name" value="PAS"/>
    <property type="match status" value="3"/>
</dbReference>
<dbReference type="InterPro" id="IPR035965">
    <property type="entry name" value="PAS-like_dom_sf"/>
</dbReference>
<dbReference type="SMART" id="SM00267">
    <property type="entry name" value="GGDEF"/>
    <property type="match status" value="1"/>
</dbReference>
<feature type="domain" description="GGDEF" evidence="5">
    <location>
        <begin position="712"/>
        <end position="845"/>
    </location>
</feature>
<evidence type="ECO:0000313" key="6">
    <source>
        <dbReference type="EMBL" id="ASJ70587.1"/>
    </source>
</evidence>
<dbReference type="EMBL" id="CP018632">
    <property type="protein sequence ID" value="ASJ70587.1"/>
    <property type="molecule type" value="Genomic_DNA"/>
</dbReference>